<dbReference type="GO" id="GO:0006352">
    <property type="term" value="P:DNA-templated transcription initiation"/>
    <property type="evidence" value="ECO:0007669"/>
    <property type="project" value="InterPro"/>
</dbReference>
<protein>
    <submittedName>
        <fullName evidence="2">RNA polymerase subunit sigma-70</fullName>
    </submittedName>
</protein>
<dbReference type="InterPro" id="IPR013324">
    <property type="entry name" value="RNA_pol_sigma_r3/r4-like"/>
</dbReference>
<dbReference type="SUPFAM" id="SSF88659">
    <property type="entry name" value="Sigma3 and sigma4 domains of RNA polymerase sigma factors"/>
    <property type="match status" value="1"/>
</dbReference>
<dbReference type="InterPro" id="IPR036388">
    <property type="entry name" value="WH-like_DNA-bd_sf"/>
</dbReference>
<dbReference type="InterPro" id="IPR007630">
    <property type="entry name" value="RNA_pol_sigma70_r4"/>
</dbReference>
<accession>A0A0V8QH09</accession>
<dbReference type="OrthoDB" id="9814320at2"/>
<comment type="caution">
    <text evidence="2">The sequence shown here is derived from an EMBL/GenBank/DDBJ whole genome shotgun (WGS) entry which is preliminary data.</text>
</comment>
<gene>
    <name evidence="2" type="ORF">ASU35_18020</name>
</gene>
<dbReference type="CDD" id="cd06171">
    <property type="entry name" value="Sigma70_r4"/>
    <property type="match status" value="1"/>
</dbReference>
<reference evidence="2 3" key="1">
    <citation type="submission" date="2015-11" db="EMBL/GenBank/DDBJ databases">
        <title>Butyribacter intestini gen. nov., sp. nov., a butyric acid-producing bacterium of the family Lachnospiraceae isolated from the human faeces.</title>
        <authorList>
            <person name="Zou Y."/>
            <person name="Xue W."/>
            <person name="Luo G."/>
            <person name="Lv M."/>
        </authorList>
    </citation>
    <scope>NUCLEOTIDE SEQUENCE [LARGE SCALE GENOMIC DNA]</scope>
    <source>
        <strain evidence="2 3">ACET-33324</strain>
    </source>
</reference>
<dbReference type="STRING" id="290052.ASU35_18020"/>
<dbReference type="GO" id="GO:0003700">
    <property type="term" value="F:DNA-binding transcription factor activity"/>
    <property type="evidence" value="ECO:0007669"/>
    <property type="project" value="InterPro"/>
</dbReference>
<evidence type="ECO:0000259" key="1">
    <source>
        <dbReference type="Pfam" id="PF04545"/>
    </source>
</evidence>
<organism evidence="2 3">
    <name type="scientific">Acetivibrio ethanolgignens</name>
    <dbReference type="NCBI Taxonomy" id="290052"/>
    <lineage>
        <taxon>Bacteria</taxon>
        <taxon>Bacillati</taxon>
        <taxon>Bacillota</taxon>
        <taxon>Clostridia</taxon>
        <taxon>Eubacteriales</taxon>
        <taxon>Oscillospiraceae</taxon>
        <taxon>Acetivibrio</taxon>
    </lineage>
</organism>
<proteinExistence type="predicted"/>
<name>A0A0V8QH09_9FIRM</name>
<dbReference type="Gene3D" id="1.10.10.10">
    <property type="entry name" value="Winged helix-like DNA-binding domain superfamily/Winged helix DNA-binding domain"/>
    <property type="match status" value="1"/>
</dbReference>
<sequence>MSSERKQRYLYIDGQAVPVSEQVYRVYQHYERKEEYFSYDLKVEKFQKETASFLPSREDSYERLLEQDKQFAAPGKSVEQLAAEHLEAEQVRFCLSKLSEDERELILLLFYQEKTEQEVGNMLHISQQSVNKRKQTLSVEEQNYITLLSQRISPFI</sequence>
<keyword evidence="3" id="KW-1185">Reference proteome</keyword>
<dbReference type="RefSeq" id="WP_058352078.1">
    <property type="nucleotide sequence ID" value="NZ_CABMMD010000103.1"/>
</dbReference>
<dbReference type="Pfam" id="PF04545">
    <property type="entry name" value="Sigma70_r4"/>
    <property type="match status" value="1"/>
</dbReference>
<evidence type="ECO:0000313" key="3">
    <source>
        <dbReference type="Proteomes" id="UP000054874"/>
    </source>
</evidence>
<dbReference type="EMBL" id="LNAM01000103">
    <property type="protein sequence ID" value="KSV59694.1"/>
    <property type="molecule type" value="Genomic_DNA"/>
</dbReference>
<evidence type="ECO:0000313" key="2">
    <source>
        <dbReference type="EMBL" id="KSV59694.1"/>
    </source>
</evidence>
<feature type="domain" description="RNA polymerase sigma-70 region 4" evidence="1">
    <location>
        <begin position="94"/>
        <end position="134"/>
    </location>
</feature>
<dbReference type="Proteomes" id="UP000054874">
    <property type="component" value="Unassembled WGS sequence"/>
</dbReference>
<dbReference type="AlphaFoldDB" id="A0A0V8QH09"/>